<dbReference type="InterPro" id="IPR041489">
    <property type="entry name" value="PDZ_6"/>
</dbReference>
<dbReference type="Gene3D" id="3.90.226.10">
    <property type="entry name" value="2-enoyl-CoA Hydratase, Chain A, domain 1"/>
    <property type="match status" value="1"/>
</dbReference>
<dbReference type="Gene3D" id="3.30.750.44">
    <property type="match status" value="1"/>
</dbReference>
<dbReference type="InterPro" id="IPR029045">
    <property type="entry name" value="ClpP/crotonase-like_dom_sf"/>
</dbReference>
<name>A0ABS4GDW6_9FIRM</name>
<dbReference type="EC" id="3.4.21.102" evidence="7"/>
<dbReference type="InterPro" id="IPR001478">
    <property type="entry name" value="PDZ"/>
</dbReference>
<dbReference type="PANTHER" id="PTHR32060">
    <property type="entry name" value="TAIL-SPECIFIC PROTEASE"/>
    <property type="match status" value="1"/>
</dbReference>
<proteinExistence type="inferred from homology"/>
<dbReference type="Gene3D" id="2.30.42.10">
    <property type="match status" value="1"/>
</dbReference>
<evidence type="ECO:0000256" key="4">
    <source>
        <dbReference type="ARBA" id="ARBA00022825"/>
    </source>
</evidence>
<dbReference type="InterPro" id="IPR036034">
    <property type="entry name" value="PDZ_sf"/>
</dbReference>
<keyword evidence="2 5" id="KW-0645">Protease</keyword>
<reference evidence="7 8" key="1">
    <citation type="submission" date="2021-03" db="EMBL/GenBank/DDBJ databases">
        <title>Genomic Encyclopedia of Type Strains, Phase IV (KMG-IV): sequencing the most valuable type-strain genomes for metagenomic binning, comparative biology and taxonomic classification.</title>
        <authorList>
            <person name="Goeker M."/>
        </authorList>
    </citation>
    <scope>NUCLEOTIDE SEQUENCE [LARGE SCALE GENOMIC DNA]</scope>
    <source>
        <strain evidence="7 8">DSM 24004</strain>
    </source>
</reference>
<dbReference type="InterPro" id="IPR004447">
    <property type="entry name" value="Peptidase_S41A"/>
</dbReference>
<dbReference type="NCBIfam" id="TIGR00225">
    <property type="entry name" value="prc"/>
    <property type="match status" value="1"/>
</dbReference>
<organism evidence="7 8">
    <name type="scientific">Sedimentibacter acidaminivorans</name>
    <dbReference type="NCBI Taxonomy" id="913099"/>
    <lineage>
        <taxon>Bacteria</taxon>
        <taxon>Bacillati</taxon>
        <taxon>Bacillota</taxon>
        <taxon>Tissierellia</taxon>
        <taxon>Sedimentibacter</taxon>
    </lineage>
</organism>
<evidence type="ECO:0000256" key="5">
    <source>
        <dbReference type="RuleBase" id="RU004404"/>
    </source>
</evidence>
<dbReference type="EMBL" id="JAGGKS010000004">
    <property type="protein sequence ID" value="MBP1925839.1"/>
    <property type="molecule type" value="Genomic_DNA"/>
</dbReference>
<protein>
    <submittedName>
        <fullName evidence="7">Carboxyl-terminal processing protease</fullName>
        <ecNumber evidence="7">3.4.21.102</ecNumber>
    </submittedName>
</protein>
<dbReference type="CDD" id="cd07560">
    <property type="entry name" value="Peptidase_S41_CPP"/>
    <property type="match status" value="1"/>
</dbReference>
<dbReference type="Pfam" id="PF17820">
    <property type="entry name" value="PDZ_6"/>
    <property type="match status" value="1"/>
</dbReference>
<dbReference type="Proteomes" id="UP001519342">
    <property type="component" value="Unassembled WGS sequence"/>
</dbReference>
<sequence>MISKKKYILTVVIAVFVTAFLSMTLGNVLMVEFGQKVVISEASYNDMKNIVHKYAKQESVMDYAKENFLYDADESAMLEGALKGTLNALGDPYTQFMTKEQFDALMQDTEGSYEGIGVYITASDDNKILIVSPIEDTPAEKAGLKTGDKIIRINGTDFSADEMDEAVKLMKGMPGTSVNLTILREDKDGINKTSEVVVNREKIKIKTIKPAMLENDIGYIRITTFDLQTADDFNKAYNDLKNQGMKGLVIDLRYNPGGIIDATVDITNKFLGEGIITYTKTKAGEMDYYKSDSKADDIPLVLLVNDGSASASEIMSGALKDTKRATLIGTKTFGKGIVQRVQKFGNDGEGIKMTISEYFTPNGINIHGIGIEPDIEVELPEDAVGYGSEYYDTDVQLQKAVEVINEKISQ</sequence>
<evidence type="ECO:0000313" key="8">
    <source>
        <dbReference type="Proteomes" id="UP001519342"/>
    </source>
</evidence>
<keyword evidence="8" id="KW-1185">Reference proteome</keyword>
<keyword evidence="4 5" id="KW-0720">Serine protease</keyword>
<accession>A0ABS4GDW6</accession>
<feature type="domain" description="PDZ" evidence="6">
    <location>
        <begin position="102"/>
        <end position="171"/>
    </location>
</feature>
<evidence type="ECO:0000259" key="6">
    <source>
        <dbReference type="PROSITE" id="PS50106"/>
    </source>
</evidence>
<dbReference type="SMART" id="SM00228">
    <property type="entry name" value="PDZ"/>
    <property type="match status" value="1"/>
</dbReference>
<gene>
    <name evidence="7" type="ORF">J2Z76_001700</name>
</gene>
<comment type="caution">
    <text evidence="7">The sequence shown here is derived from an EMBL/GenBank/DDBJ whole genome shotgun (WGS) entry which is preliminary data.</text>
</comment>
<dbReference type="GO" id="GO:0006508">
    <property type="term" value="P:proteolysis"/>
    <property type="evidence" value="ECO:0007669"/>
    <property type="project" value="UniProtKB-KW"/>
</dbReference>
<evidence type="ECO:0000313" key="7">
    <source>
        <dbReference type="EMBL" id="MBP1925839.1"/>
    </source>
</evidence>
<dbReference type="Pfam" id="PF22694">
    <property type="entry name" value="CtpB_N-like"/>
    <property type="match status" value="1"/>
</dbReference>
<dbReference type="InterPro" id="IPR005151">
    <property type="entry name" value="Tail-specific_protease"/>
</dbReference>
<dbReference type="SUPFAM" id="SSF50156">
    <property type="entry name" value="PDZ domain-like"/>
    <property type="match status" value="1"/>
</dbReference>
<dbReference type="PROSITE" id="PS50106">
    <property type="entry name" value="PDZ"/>
    <property type="match status" value="1"/>
</dbReference>
<dbReference type="InterPro" id="IPR055210">
    <property type="entry name" value="CtpA/B_N"/>
</dbReference>
<evidence type="ECO:0000256" key="3">
    <source>
        <dbReference type="ARBA" id="ARBA00022801"/>
    </source>
</evidence>
<dbReference type="CDD" id="cd06782">
    <property type="entry name" value="cpPDZ_CPP-like"/>
    <property type="match status" value="1"/>
</dbReference>
<dbReference type="GO" id="GO:0004252">
    <property type="term" value="F:serine-type endopeptidase activity"/>
    <property type="evidence" value="ECO:0007669"/>
    <property type="project" value="UniProtKB-EC"/>
</dbReference>
<comment type="similarity">
    <text evidence="1 5">Belongs to the peptidase S41A family.</text>
</comment>
<dbReference type="SUPFAM" id="SSF52096">
    <property type="entry name" value="ClpP/crotonase"/>
    <property type="match status" value="1"/>
</dbReference>
<dbReference type="SMART" id="SM00245">
    <property type="entry name" value="TSPc"/>
    <property type="match status" value="1"/>
</dbReference>
<dbReference type="PANTHER" id="PTHR32060:SF30">
    <property type="entry name" value="CARBOXY-TERMINAL PROCESSING PROTEASE CTPA"/>
    <property type="match status" value="1"/>
</dbReference>
<evidence type="ECO:0000256" key="2">
    <source>
        <dbReference type="ARBA" id="ARBA00022670"/>
    </source>
</evidence>
<evidence type="ECO:0000256" key="1">
    <source>
        <dbReference type="ARBA" id="ARBA00009179"/>
    </source>
</evidence>
<dbReference type="RefSeq" id="WP_209511578.1">
    <property type="nucleotide sequence ID" value="NZ_JAGGKS010000004.1"/>
</dbReference>
<keyword evidence="3 5" id="KW-0378">Hydrolase</keyword>
<dbReference type="Pfam" id="PF03572">
    <property type="entry name" value="Peptidase_S41"/>
    <property type="match status" value="1"/>
</dbReference>